<evidence type="ECO:0000313" key="1">
    <source>
        <dbReference type="EMBL" id="GMS80783.1"/>
    </source>
</evidence>
<proteinExistence type="predicted"/>
<reference evidence="1" key="1">
    <citation type="submission" date="2023-10" db="EMBL/GenBank/DDBJ databases">
        <title>Genome assembly of Pristionchus species.</title>
        <authorList>
            <person name="Yoshida K."/>
            <person name="Sommer R.J."/>
        </authorList>
    </citation>
    <scope>NUCLEOTIDE SEQUENCE</scope>
    <source>
        <strain evidence="1">RS0144</strain>
    </source>
</reference>
<protein>
    <submittedName>
        <fullName evidence="1">Uncharacterized protein</fullName>
    </submittedName>
</protein>
<evidence type="ECO:0000313" key="2">
    <source>
        <dbReference type="Proteomes" id="UP001432027"/>
    </source>
</evidence>
<keyword evidence="2" id="KW-1185">Reference proteome</keyword>
<dbReference type="EMBL" id="BTSX01000001">
    <property type="protein sequence ID" value="GMS80783.1"/>
    <property type="molecule type" value="Genomic_DNA"/>
</dbReference>
<comment type="caution">
    <text evidence="1">The sequence shown here is derived from an EMBL/GenBank/DDBJ whole genome shotgun (WGS) entry which is preliminary data.</text>
</comment>
<dbReference type="Proteomes" id="UP001432027">
    <property type="component" value="Unassembled WGS sequence"/>
</dbReference>
<organism evidence="1 2">
    <name type="scientific">Pristionchus entomophagus</name>
    <dbReference type="NCBI Taxonomy" id="358040"/>
    <lineage>
        <taxon>Eukaryota</taxon>
        <taxon>Metazoa</taxon>
        <taxon>Ecdysozoa</taxon>
        <taxon>Nematoda</taxon>
        <taxon>Chromadorea</taxon>
        <taxon>Rhabditida</taxon>
        <taxon>Rhabditina</taxon>
        <taxon>Diplogasteromorpha</taxon>
        <taxon>Diplogasteroidea</taxon>
        <taxon>Neodiplogasteridae</taxon>
        <taxon>Pristionchus</taxon>
    </lineage>
</organism>
<name>A0AAV5SF21_9BILA</name>
<dbReference type="AlphaFoldDB" id="A0AAV5SF21"/>
<gene>
    <name evidence="1" type="ORF">PENTCL1PPCAC_2958</name>
</gene>
<feature type="non-terminal residue" evidence="1">
    <location>
        <position position="1"/>
    </location>
</feature>
<accession>A0AAV5SF21</accession>
<sequence length="120" mass="12893">DKFRSRNEAAQFEGDSCCSCCLSALLGDLRGGTVARIQALLTIWKNRVQSELAESSKILETPDFWSTSFPSVVDSILNLGSSSCNLSPVCRLSMAPCSFSAVRLALHSPKSPEGMSTTSE</sequence>